<proteinExistence type="predicted"/>
<reference evidence="2" key="1">
    <citation type="submission" date="2019-08" db="EMBL/GenBank/DDBJ databases">
        <authorList>
            <person name="Kucharzyk K."/>
            <person name="Murdoch R.W."/>
            <person name="Higgins S."/>
            <person name="Loffler F."/>
        </authorList>
    </citation>
    <scope>NUCLEOTIDE SEQUENCE</scope>
</reference>
<evidence type="ECO:0000313" key="2">
    <source>
        <dbReference type="EMBL" id="MPL98164.1"/>
    </source>
</evidence>
<protein>
    <submittedName>
        <fullName evidence="2">Uncharacterized protein</fullName>
    </submittedName>
</protein>
<sequence>MEEDDLRPGRKKAVLGRVQHDRRGEASQPSRVGFPPVFAPGRGNHPADGNGAVPGHAEKIPEGKGRSFRVSGKGGFRWTADDVDVAELDEGTEDRLEFRLKGEGGQQPPDGQGTDHVGTVADIPHHHFRIHGQGLHDQADVFPLLLPDQPAEHQELRHRFRVDPVRRGRVQQMSVRQENDPVRSADIDCPADFLLGPEAAFPEKHALGKGRPGIFSVPCRELLFRLVVGDGDLHGEPAQSFDDEGKLRVHPHDDQGPRRKAAHGAEQGRPLPILPSPRRRRIEKGGVPAVFAQDDYPGIFRKRFIGEGNHSQLTVPVPVPHRDGLREGPGDVPPDHPPADGRADVMKLVPLRRHEFVENILRVGVEAHGRDQPAGEKEGVEEDSPVLRTEGAEEIGHMKAVPQVEIVQDDHRRPVGLPSLGPSPLPSVAQERLQGEEGPGDDGVVQPLGQLSVGRALPENDHRRGPVGRNAFQGILVLEAARPGDDPDVRFRHQGPAGGRRWRLPHHHHLHGVFPLGNTEGFKLVQDMGNALAPPEEENMAPLTDLPGVLHLAQPFHELADDDGDEDAVEQDDPDK</sequence>
<feature type="region of interest" description="Disordered" evidence="1">
    <location>
        <begin position="236"/>
        <end position="279"/>
    </location>
</feature>
<name>A0A644W343_9ZZZZ</name>
<organism evidence="2">
    <name type="scientific">bioreactor metagenome</name>
    <dbReference type="NCBI Taxonomy" id="1076179"/>
    <lineage>
        <taxon>unclassified sequences</taxon>
        <taxon>metagenomes</taxon>
        <taxon>ecological metagenomes</taxon>
    </lineage>
</organism>
<accession>A0A644W343</accession>
<feature type="compositionally biased region" description="Basic and acidic residues" evidence="1">
    <location>
        <begin position="243"/>
        <end position="257"/>
    </location>
</feature>
<dbReference type="EMBL" id="VSSQ01000593">
    <property type="protein sequence ID" value="MPL98164.1"/>
    <property type="molecule type" value="Genomic_DNA"/>
</dbReference>
<evidence type="ECO:0000256" key="1">
    <source>
        <dbReference type="SAM" id="MobiDB-lite"/>
    </source>
</evidence>
<feature type="region of interest" description="Disordered" evidence="1">
    <location>
        <begin position="1"/>
        <end position="68"/>
    </location>
</feature>
<gene>
    <name evidence="2" type="ORF">SDC9_44364</name>
</gene>
<dbReference type="AlphaFoldDB" id="A0A644W343"/>
<feature type="compositionally biased region" description="Basic and acidic residues" evidence="1">
    <location>
        <begin position="56"/>
        <end position="65"/>
    </location>
</feature>
<feature type="compositionally biased region" description="Acidic residues" evidence="1">
    <location>
        <begin position="560"/>
        <end position="576"/>
    </location>
</feature>
<comment type="caution">
    <text evidence="2">The sequence shown here is derived from an EMBL/GenBank/DDBJ whole genome shotgun (WGS) entry which is preliminary data.</text>
</comment>
<feature type="region of interest" description="Disordered" evidence="1">
    <location>
        <begin position="557"/>
        <end position="576"/>
    </location>
</feature>